<evidence type="ECO:0000313" key="5">
    <source>
        <dbReference type="EMBL" id="AUF82248.1"/>
    </source>
</evidence>
<dbReference type="Proteomes" id="UP000244773">
    <property type="component" value="Segment"/>
</dbReference>
<protein>
    <submittedName>
        <fullName evidence="5">DNA-directed RNA polymerase subunit Rpb10/RpoN</fullName>
    </submittedName>
</protein>
<accession>A0A2P0VMW1</accession>
<keyword evidence="6" id="KW-1185">Reference proteome</keyword>
<dbReference type="Pfam" id="PF01194">
    <property type="entry name" value="RNA_pol_N"/>
    <property type="match status" value="1"/>
</dbReference>
<dbReference type="GO" id="GO:0000428">
    <property type="term" value="C:DNA-directed RNA polymerase complex"/>
    <property type="evidence" value="ECO:0007669"/>
    <property type="project" value="UniProtKB-KW"/>
</dbReference>
<gene>
    <name evidence="5" type="ORF">TetV_156</name>
</gene>
<dbReference type="InterPro" id="IPR000268">
    <property type="entry name" value="RPABC5/Rpb10"/>
</dbReference>
<dbReference type="InterPro" id="IPR023580">
    <property type="entry name" value="RNA_pol_su_RPB10"/>
</dbReference>
<proteinExistence type="predicted"/>
<sequence>MIIPIRCMTCGKMIADKWRVYEEKTAEIEDKKKEDMVSKEKAMDDLGLVRYCCRRHFLGQVDLIEKI</sequence>
<dbReference type="PANTHER" id="PTHR23431">
    <property type="entry name" value="DNA-DIRECTED RNA POLYMERASES I, II, AND III SUBUNIT RPABC5 FAMILY MEMBER"/>
    <property type="match status" value="1"/>
</dbReference>
<dbReference type="PANTHER" id="PTHR23431:SF3">
    <property type="entry name" value="DNA-DIRECTED RNA POLYMERASES I, II, AND III SUBUNIT RPABC5"/>
    <property type="match status" value="1"/>
</dbReference>
<dbReference type="GO" id="GO:0006351">
    <property type="term" value="P:DNA-templated transcription"/>
    <property type="evidence" value="ECO:0007669"/>
    <property type="project" value="InterPro"/>
</dbReference>
<keyword evidence="1 5" id="KW-0240">DNA-directed RNA polymerase</keyword>
<dbReference type="PIRSF" id="PIRSF005653">
    <property type="entry name" value="RNA_pol_N/8_sub"/>
    <property type="match status" value="1"/>
</dbReference>
<organism evidence="5">
    <name type="scientific">Tetraselmis virus 1</name>
    <dbReference type="NCBI Taxonomy" id="2060617"/>
    <lineage>
        <taxon>Viruses</taxon>
        <taxon>Varidnaviria</taxon>
        <taxon>Bamfordvirae</taxon>
        <taxon>Nucleocytoviricota</taxon>
        <taxon>Megaviricetes</taxon>
        <taxon>Imitervirales</taxon>
        <taxon>Allomimiviridae</taxon>
        <taxon>Oceanusvirus</taxon>
        <taxon>Oceanusvirus kaneohense</taxon>
    </lineage>
</organism>
<dbReference type="GO" id="GO:0008270">
    <property type="term" value="F:zinc ion binding"/>
    <property type="evidence" value="ECO:0007669"/>
    <property type="project" value="TreeGrafter"/>
</dbReference>
<reference evidence="5" key="1">
    <citation type="journal article" date="2018" name="Virology">
        <title>A giant virus infecting green algae encodes key fermentation genes.</title>
        <authorList>
            <person name="Schvarcz C.R."/>
            <person name="Steward G.F."/>
        </authorList>
    </citation>
    <scope>NUCLEOTIDE SEQUENCE [LARGE SCALE GENOMIC DNA]</scope>
</reference>
<evidence type="ECO:0000256" key="2">
    <source>
        <dbReference type="ARBA" id="ARBA00022723"/>
    </source>
</evidence>
<keyword evidence="4" id="KW-0804">Transcription</keyword>
<keyword evidence="2" id="KW-0479">Metal-binding</keyword>
<dbReference type="EMBL" id="KY322437">
    <property type="protein sequence ID" value="AUF82248.1"/>
    <property type="molecule type" value="Genomic_DNA"/>
</dbReference>
<keyword evidence="3" id="KW-0862">Zinc</keyword>
<evidence type="ECO:0000313" key="6">
    <source>
        <dbReference type="Proteomes" id="UP000244773"/>
    </source>
</evidence>
<evidence type="ECO:0000256" key="3">
    <source>
        <dbReference type="ARBA" id="ARBA00022833"/>
    </source>
</evidence>
<evidence type="ECO:0000256" key="4">
    <source>
        <dbReference type="ARBA" id="ARBA00023163"/>
    </source>
</evidence>
<name>A0A2P0VMW1_9VIRU</name>
<dbReference type="GO" id="GO:0003677">
    <property type="term" value="F:DNA binding"/>
    <property type="evidence" value="ECO:0007669"/>
    <property type="project" value="InterPro"/>
</dbReference>
<dbReference type="Gene3D" id="1.10.10.60">
    <property type="entry name" value="Homeodomain-like"/>
    <property type="match status" value="1"/>
</dbReference>
<evidence type="ECO:0000256" key="1">
    <source>
        <dbReference type="ARBA" id="ARBA00022478"/>
    </source>
</evidence>
<dbReference type="GO" id="GO:0003899">
    <property type="term" value="F:DNA-directed RNA polymerase activity"/>
    <property type="evidence" value="ECO:0007669"/>
    <property type="project" value="InterPro"/>
</dbReference>
<dbReference type="SUPFAM" id="SSF46924">
    <property type="entry name" value="RNA polymerase subunit RPB10"/>
    <property type="match status" value="1"/>
</dbReference>